<dbReference type="Gene3D" id="3.50.4.10">
    <property type="entry name" value="Hepatocyte Growth Factor"/>
    <property type="match status" value="2"/>
</dbReference>
<name>A0A2A2K944_9BILA</name>
<feature type="domain" description="Apple" evidence="1">
    <location>
        <begin position="183"/>
        <end position="275"/>
    </location>
</feature>
<dbReference type="GO" id="GO:0009653">
    <property type="term" value="P:anatomical structure morphogenesis"/>
    <property type="evidence" value="ECO:0007669"/>
    <property type="project" value="TreeGrafter"/>
</dbReference>
<keyword evidence="3" id="KW-1185">Reference proteome</keyword>
<feature type="domain" description="Apple" evidence="1">
    <location>
        <begin position="283"/>
        <end position="361"/>
    </location>
</feature>
<dbReference type="PANTHER" id="PTHR47327">
    <property type="entry name" value="FI18240P1-RELATED"/>
    <property type="match status" value="1"/>
</dbReference>
<dbReference type="PANTHER" id="PTHR47327:SF22">
    <property type="entry name" value="APPLE DOMAIN-CONTAINING PROTEIN"/>
    <property type="match status" value="1"/>
</dbReference>
<dbReference type="AlphaFoldDB" id="A0A2A2K944"/>
<reference evidence="2 3" key="1">
    <citation type="journal article" date="2017" name="Curr. Biol.">
        <title>Genome architecture and evolution of a unichromosomal asexual nematode.</title>
        <authorList>
            <person name="Fradin H."/>
            <person name="Zegar C."/>
            <person name="Gutwein M."/>
            <person name="Lucas J."/>
            <person name="Kovtun M."/>
            <person name="Corcoran D."/>
            <person name="Baugh L.R."/>
            <person name="Kiontke K."/>
            <person name="Gunsalus K."/>
            <person name="Fitch D.H."/>
            <person name="Piano F."/>
        </authorList>
    </citation>
    <scope>NUCLEOTIDE SEQUENCE [LARGE SCALE GENOMIC DNA]</scope>
    <source>
        <strain evidence="2">PF1309</strain>
    </source>
</reference>
<dbReference type="OrthoDB" id="5793255at2759"/>
<organism evidence="2 3">
    <name type="scientific">Diploscapter pachys</name>
    <dbReference type="NCBI Taxonomy" id="2018661"/>
    <lineage>
        <taxon>Eukaryota</taxon>
        <taxon>Metazoa</taxon>
        <taxon>Ecdysozoa</taxon>
        <taxon>Nematoda</taxon>
        <taxon>Chromadorea</taxon>
        <taxon>Rhabditida</taxon>
        <taxon>Rhabditina</taxon>
        <taxon>Rhabditomorpha</taxon>
        <taxon>Rhabditoidea</taxon>
        <taxon>Rhabditidae</taxon>
        <taxon>Diploscapter</taxon>
    </lineage>
</organism>
<sequence>MNGNKICQVFTYETNKRLCKLYDTDGSTVPAIVHPAMHIDFFERLKTTEECSAARLFGISNNPNFAYLKQKLAINHEKTAINHEKTKPEKPEAKYEIDRTRNTVEKSEMTTVKPQDKAHDINYFKTHKTDDLVTPEKPVDTDAKVLHKMVNSGRPQKMRGYPTLIDESQMIGHEAYLEQPEKCPTSNGYYVVIGNEIVEPNGVEGMKTVYRHIKQGDCAKYCSRNKGPDGRHFTCTSLNYSPIDKTCALFNILAEPHGPGNLMENDGVIYAEKFCVPAGKRICQDDEIFILHVEKSFQTAPIETDMSESITDCLQMCLRHERCKAAVFISDASRCELYREDASRGRMVDAEPGSVLIENGCANAPLRQRVRASKTRTYSKYEENKSQHVNISFYLAPR</sequence>
<dbReference type="Pfam" id="PF00024">
    <property type="entry name" value="PAN_1"/>
    <property type="match status" value="2"/>
</dbReference>
<evidence type="ECO:0000259" key="1">
    <source>
        <dbReference type="PROSITE" id="PS50948"/>
    </source>
</evidence>
<protein>
    <recommendedName>
        <fullName evidence="1">Apple domain-containing protein</fullName>
    </recommendedName>
</protein>
<accession>A0A2A2K944</accession>
<proteinExistence type="predicted"/>
<dbReference type="SMART" id="SM00473">
    <property type="entry name" value="PAN_AP"/>
    <property type="match status" value="2"/>
</dbReference>
<dbReference type="STRING" id="2018661.A0A2A2K944"/>
<dbReference type="SUPFAM" id="SSF57414">
    <property type="entry name" value="Hairpin loop containing domain-like"/>
    <property type="match status" value="3"/>
</dbReference>
<dbReference type="InterPro" id="IPR052774">
    <property type="entry name" value="Celegans_DevNeuronal_Protein"/>
</dbReference>
<dbReference type="InterPro" id="IPR003609">
    <property type="entry name" value="Pan_app"/>
</dbReference>
<dbReference type="Proteomes" id="UP000218231">
    <property type="component" value="Unassembled WGS sequence"/>
</dbReference>
<gene>
    <name evidence="2" type="ORF">WR25_19385</name>
</gene>
<comment type="caution">
    <text evidence="2">The sequence shown here is derived from an EMBL/GenBank/DDBJ whole genome shotgun (WGS) entry which is preliminary data.</text>
</comment>
<dbReference type="PROSITE" id="PS50948">
    <property type="entry name" value="PAN"/>
    <property type="match status" value="2"/>
</dbReference>
<evidence type="ECO:0000313" key="2">
    <source>
        <dbReference type="EMBL" id="PAV70461.1"/>
    </source>
</evidence>
<dbReference type="EMBL" id="LIAE01009275">
    <property type="protein sequence ID" value="PAV70461.1"/>
    <property type="molecule type" value="Genomic_DNA"/>
</dbReference>
<evidence type="ECO:0000313" key="3">
    <source>
        <dbReference type="Proteomes" id="UP000218231"/>
    </source>
</evidence>